<protein>
    <submittedName>
        <fullName evidence="2">Uncharacterized protein</fullName>
    </submittedName>
</protein>
<evidence type="ECO:0000256" key="1">
    <source>
        <dbReference type="SAM" id="MobiDB-lite"/>
    </source>
</evidence>
<evidence type="ECO:0000313" key="2">
    <source>
        <dbReference type="EMBL" id="KAG8575190.1"/>
    </source>
</evidence>
<sequence>MEDGERGLRQKDKDREASQNGGEKERAGSCFVLRSALCWIPRGPRVAEGAASAWHPGLGAGAPRLLCGPEQRLTHPPCNGGGSGGAMFSRFLFYKHSWTPTFRCPKSLCRWSLLRRSQDWSF</sequence>
<organism evidence="2 3">
    <name type="scientific">Engystomops pustulosus</name>
    <name type="common">Tungara frog</name>
    <name type="synonym">Physalaemus pustulosus</name>
    <dbReference type="NCBI Taxonomy" id="76066"/>
    <lineage>
        <taxon>Eukaryota</taxon>
        <taxon>Metazoa</taxon>
        <taxon>Chordata</taxon>
        <taxon>Craniata</taxon>
        <taxon>Vertebrata</taxon>
        <taxon>Euteleostomi</taxon>
        <taxon>Amphibia</taxon>
        <taxon>Batrachia</taxon>
        <taxon>Anura</taxon>
        <taxon>Neobatrachia</taxon>
        <taxon>Hyloidea</taxon>
        <taxon>Leptodactylidae</taxon>
        <taxon>Leiuperinae</taxon>
        <taxon>Engystomops</taxon>
    </lineage>
</organism>
<gene>
    <name evidence="2" type="ORF">GDO81_009466</name>
</gene>
<accession>A0AAV7BRY3</accession>
<dbReference type="AlphaFoldDB" id="A0AAV7BRY3"/>
<keyword evidence="3" id="KW-1185">Reference proteome</keyword>
<feature type="region of interest" description="Disordered" evidence="1">
    <location>
        <begin position="1"/>
        <end position="26"/>
    </location>
</feature>
<proteinExistence type="predicted"/>
<dbReference type="Proteomes" id="UP000824782">
    <property type="component" value="Unassembled WGS sequence"/>
</dbReference>
<reference evidence="2" key="1">
    <citation type="thesis" date="2020" institute="ProQuest LLC" country="789 East Eisenhower Parkway, Ann Arbor, MI, USA">
        <title>Comparative Genomics and Chromosome Evolution.</title>
        <authorList>
            <person name="Mudd A.B."/>
        </authorList>
    </citation>
    <scope>NUCLEOTIDE SEQUENCE</scope>
    <source>
        <strain evidence="2">237g6f4</strain>
        <tissue evidence="2">Blood</tissue>
    </source>
</reference>
<comment type="caution">
    <text evidence="2">The sequence shown here is derived from an EMBL/GenBank/DDBJ whole genome shotgun (WGS) entry which is preliminary data.</text>
</comment>
<evidence type="ECO:0000313" key="3">
    <source>
        <dbReference type="Proteomes" id="UP000824782"/>
    </source>
</evidence>
<dbReference type="EMBL" id="WNYA01000004">
    <property type="protein sequence ID" value="KAG8575190.1"/>
    <property type="molecule type" value="Genomic_DNA"/>
</dbReference>
<name>A0AAV7BRY3_ENGPU</name>